<name>A0A4Q9PP68_9APHY</name>
<protein>
    <submittedName>
        <fullName evidence="2">Uncharacterized protein</fullName>
    </submittedName>
</protein>
<keyword evidence="3" id="KW-1185">Reference proteome</keyword>
<reference evidence="2 3" key="1">
    <citation type="submission" date="2019-01" db="EMBL/GenBank/DDBJ databases">
        <title>Draft genome sequences of three monokaryotic isolates of the white-rot basidiomycete fungus Dichomitus squalens.</title>
        <authorList>
            <consortium name="DOE Joint Genome Institute"/>
            <person name="Lopez S.C."/>
            <person name="Andreopoulos B."/>
            <person name="Pangilinan J."/>
            <person name="Lipzen A."/>
            <person name="Riley R."/>
            <person name="Ahrendt S."/>
            <person name="Ng V."/>
            <person name="Barry K."/>
            <person name="Daum C."/>
            <person name="Grigoriev I.V."/>
            <person name="Hilden K.S."/>
            <person name="Makela M.R."/>
            <person name="de Vries R.P."/>
        </authorList>
    </citation>
    <scope>NUCLEOTIDE SEQUENCE [LARGE SCALE GENOMIC DNA]</scope>
    <source>
        <strain evidence="2 3">CBS 464.89</strain>
    </source>
</reference>
<feature type="compositionally biased region" description="Basic and acidic residues" evidence="1">
    <location>
        <begin position="484"/>
        <end position="498"/>
    </location>
</feature>
<feature type="compositionally biased region" description="Basic residues" evidence="1">
    <location>
        <begin position="474"/>
        <end position="483"/>
    </location>
</feature>
<evidence type="ECO:0000313" key="3">
    <source>
        <dbReference type="Proteomes" id="UP000292082"/>
    </source>
</evidence>
<accession>A0A4Q9PP68</accession>
<dbReference type="EMBL" id="ML145157">
    <property type="protein sequence ID" value="TBU56132.1"/>
    <property type="molecule type" value="Genomic_DNA"/>
</dbReference>
<evidence type="ECO:0000313" key="2">
    <source>
        <dbReference type="EMBL" id="TBU56132.1"/>
    </source>
</evidence>
<feature type="region of interest" description="Disordered" evidence="1">
    <location>
        <begin position="442"/>
        <end position="498"/>
    </location>
</feature>
<feature type="region of interest" description="Disordered" evidence="1">
    <location>
        <begin position="1"/>
        <end position="70"/>
    </location>
</feature>
<dbReference type="Proteomes" id="UP000292082">
    <property type="component" value="Unassembled WGS sequence"/>
</dbReference>
<sequence>MNSDSDFTFDYPVDATGETEAGNKRPRTEGNPDSRRSPIEQERVAQRKQPPQTSPPSTSAPTTPRVILPLPKQSNGTMALASARYDSGDFDGLPTAVGENPHKQFTRQGEPPVAPTNLAQLGIPDMQFPHAHVPTYRLLGNVDEEQIVRVRKIENPKVAIVIHDAGQDLIGASDLLIEKITKLLSDLEFPPLEGQQMSVDSAGAPATTLPSDPIRIYKALVRKPKRSNAFGQPWTWFADLGQNSERLRKWLLYQEVFPIAPTLSFSVHPLGDLIQPWTLMVLTGRDRHAVEDTPRARQEVAKEIKDYVWKDRDFTVSTAHQVELNWGLHDDPATLLKLVTDTIEVVCVTAELKTSRKEVPAYLVYVKPVTNDREEYLEWASKFVQAGAYWRGPCRLEVNKATVECKLCKDTSHCARECPLNVEGWKGTAVEDIYTTQELEARAAGTSTDAGELAGREWQQAKARRADQDPRPQKNAKKVQQTRRPKEGKGKEGDQRRR</sequence>
<feature type="compositionally biased region" description="Basic and acidic residues" evidence="1">
    <location>
        <begin position="21"/>
        <end position="45"/>
    </location>
</feature>
<feature type="compositionally biased region" description="Low complexity" evidence="1">
    <location>
        <begin position="49"/>
        <end position="64"/>
    </location>
</feature>
<gene>
    <name evidence="2" type="ORF">BD310DRAFT_1040738</name>
</gene>
<organism evidence="2 3">
    <name type="scientific">Dichomitus squalens</name>
    <dbReference type="NCBI Taxonomy" id="114155"/>
    <lineage>
        <taxon>Eukaryota</taxon>
        <taxon>Fungi</taxon>
        <taxon>Dikarya</taxon>
        <taxon>Basidiomycota</taxon>
        <taxon>Agaricomycotina</taxon>
        <taxon>Agaricomycetes</taxon>
        <taxon>Polyporales</taxon>
        <taxon>Polyporaceae</taxon>
        <taxon>Dichomitus</taxon>
    </lineage>
</organism>
<proteinExistence type="predicted"/>
<dbReference type="AlphaFoldDB" id="A0A4Q9PP68"/>
<evidence type="ECO:0000256" key="1">
    <source>
        <dbReference type="SAM" id="MobiDB-lite"/>
    </source>
</evidence>